<dbReference type="AlphaFoldDB" id="A0A1S2YCI7"/>
<dbReference type="eggNOG" id="ENOG502RYMA">
    <property type="taxonomic scope" value="Eukaryota"/>
</dbReference>
<dbReference type="RefSeq" id="XP_004502148.1">
    <property type="nucleotide sequence ID" value="XM_004502091.3"/>
</dbReference>
<evidence type="ECO:0000259" key="1">
    <source>
        <dbReference type="Pfam" id="PF16719"/>
    </source>
</evidence>
<protein>
    <submittedName>
        <fullName evidence="3">Uncharacterized protein LOC101488436</fullName>
    </submittedName>
</protein>
<reference evidence="3" key="2">
    <citation type="submission" date="2025-08" db="UniProtKB">
        <authorList>
            <consortium name="RefSeq"/>
        </authorList>
    </citation>
    <scope>IDENTIFICATION</scope>
    <source>
        <tissue evidence="3">Etiolated seedlings</tissue>
    </source>
</reference>
<dbReference type="KEGG" id="cam:101488436"/>
<accession>A0A1S2YCI7</accession>
<keyword evidence="2" id="KW-1185">Reference proteome</keyword>
<name>A0A1S2YCI7_CICAR</name>
<dbReference type="PaxDb" id="3827-XP_004502148.1"/>
<dbReference type="GeneID" id="101488436"/>
<dbReference type="STRING" id="3827.A0A1S2YCI7"/>
<feature type="domain" description="SAWADEE" evidence="1">
    <location>
        <begin position="47"/>
        <end position="186"/>
    </location>
</feature>
<organism evidence="2 3">
    <name type="scientific">Cicer arietinum</name>
    <name type="common">Chickpea</name>
    <name type="synonym">Garbanzo</name>
    <dbReference type="NCBI Taxonomy" id="3827"/>
    <lineage>
        <taxon>Eukaryota</taxon>
        <taxon>Viridiplantae</taxon>
        <taxon>Streptophyta</taxon>
        <taxon>Embryophyta</taxon>
        <taxon>Tracheophyta</taxon>
        <taxon>Spermatophyta</taxon>
        <taxon>Magnoliopsida</taxon>
        <taxon>eudicotyledons</taxon>
        <taxon>Gunneridae</taxon>
        <taxon>Pentapetalae</taxon>
        <taxon>rosids</taxon>
        <taxon>fabids</taxon>
        <taxon>Fabales</taxon>
        <taxon>Fabaceae</taxon>
        <taxon>Papilionoideae</taxon>
        <taxon>50 kb inversion clade</taxon>
        <taxon>NPAAA clade</taxon>
        <taxon>Hologalegina</taxon>
        <taxon>IRL clade</taxon>
        <taxon>Cicereae</taxon>
        <taxon>Cicer</taxon>
    </lineage>
</organism>
<dbReference type="Proteomes" id="UP000087171">
    <property type="component" value="Chromosome Ca5"/>
</dbReference>
<gene>
    <name evidence="3" type="primary">LOC101488436</name>
</gene>
<dbReference type="PANTHER" id="PTHR36384:SF1">
    <property type="entry name" value="SAWADEE PROTEIN"/>
    <property type="match status" value="1"/>
</dbReference>
<dbReference type="OrthoDB" id="1866990at2759"/>
<dbReference type="GO" id="GO:0003682">
    <property type="term" value="F:chromatin binding"/>
    <property type="evidence" value="ECO:0007669"/>
    <property type="project" value="InterPro"/>
</dbReference>
<dbReference type="InterPro" id="IPR032001">
    <property type="entry name" value="SAWADEE_dom"/>
</dbReference>
<dbReference type="PANTHER" id="PTHR36384">
    <property type="entry name" value="SAWADEE PROTEIN"/>
    <property type="match status" value="1"/>
</dbReference>
<proteinExistence type="predicted"/>
<evidence type="ECO:0000313" key="2">
    <source>
        <dbReference type="Proteomes" id="UP000087171"/>
    </source>
</evidence>
<reference evidence="2" key="1">
    <citation type="journal article" date="2013" name="Nat. Biotechnol.">
        <title>Draft genome sequence of chickpea (Cicer arietinum) provides a resource for trait improvement.</title>
        <authorList>
            <person name="Varshney R.K."/>
            <person name="Song C."/>
            <person name="Saxena R.K."/>
            <person name="Azam S."/>
            <person name="Yu S."/>
            <person name="Sharpe A.G."/>
            <person name="Cannon S."/>
            <person name="Baek J."/>
            <person name="Rosen B.D."/>
            <person name="Tar'an B."/>
            <person name="Millan T."/>
            <person name="Zhang X."/>
            <person name="Ramsay L.D."/>
            <person name="Iwata A."/>
            <person name="Wang Y."/>
            <person name="Nelson W."/>
            <person name="Farmer A.D."/>
            <person name="Gaur P.M."/>
            <person name="Soderlund C."/>
            <person name="Penmetsa R.V."/>
            <person name="Xu C."/>
            <person name="Bharti A.K."/>
            <person name="He W."/>
            <person name="Winter P."/>
            <person name="Zhao S."/>
            <person name="Hane J.K."/>
            <person name="Carrasquilla-Garcia N."/>
            <person name="Condie J.A."/>
            <person name="Upadhyaya H.D."/>
            <person name="Luo M.C."/>
            <person name="Thudi M."/>
            <person name="Gowda C.L."/>
            <person name="Singh N.P."/>
            <person name="Lichtenzveig J."/>
            <person name="Gali K.K."/>
            <person name="Rubio J."/>
            <person name="Nadarajan N."/>
            <person name="Dolezel J."/>
            <person name="Bansal K.C."/>
            <person name="Xu X."/>
            <person name="Edwards D."/>
            <person name="Zhang G."/>
            <person name="Kahl G."/>
            <person name="Gil J."/>
            <person name="Singh K.B."/>
            <person name="Datta S.K."/>
            <person name="Jackson S.A."/>
            <person name="Wang J."/>
            <person name="Cook D.R."/>
        </authorList>
    </citation>
    <scope>NUCLEOTIDE SEQUENCE [LARGE SCALE GENOMIC DNA]</scope>
    <source>
        <strain evidence="2">cv. CDC Frontier</strain>
    </source>
</reference>
<evidence type="ECO:0000313" key="3">
    <source>
        <dbReference type="RefSeq" id="XP_004502148.1"/>
    </source>
</evidence>
<dbReference type="Pfam" id="PF16719">
    <property type="entry name" value="SAWADEE"/>
    <property type="match status" value="1"/>
</dbReference>
<sequence length="432" mass="49553">MAEKKAPQHNVTIKWETVSLISVQKTQPLSKKKTETSSIILEQKKSYTTEFRNFDDDAWYTVMVTMEGKQTLRIKYEKFSDEEDQLFEPSFFESLEALHEFEKRFRPLSVQVQDYECRKLVHGVKVCASQHFIPDDLRFYDAIVDAVQERKHSRKKDAECLCTFILDWLHGPNAGNLTAAEVGDICIVQPVIQLDPTVASFLEIARRVIESKSGQEMGAYYLKDLETSERRSFFERMQKGKQRVKRSALGAYSPEVNLDRTKEDKELEGKRNVWMILVGNLEKGLCSSTAVEFLQRHAQISATVFIFSSLSSEIYTRGAIMLHTEQNFHKLCDFLTNPNHIITSSTGRPWVIIEKQVGLKNIKASIGTLGPKYENVSQDERSRTSNNLKLVQSGTQEFQISSAMRDLFLEFSDHQVRLHKKLALMEGSVFGI</sequence>